<accession>A0ABR4NRA1</accession>
<keyword evidence="9" id="KW-1185">Reference proteome</keyword>
<comment type="caution">
    <text evidence="8">The sequence shown here is derived from an EMBL/GenBank/DDBJ whole genome shotgun (WGS) entry which is preliminary data.</text>
</comment>
<dbReference type="InterPro" id="IPR022784">
    <property type="entry name" value="Ribosome_bgen_Alb1"/>
</dbReference>
<feature type="compositionally biased region" description="Polar residues" evidence="7">
    <location>
        <begin position="1"/>
        <end position="23"/>
    </location>
</feature>
<feature type="region of interest" description="Disordered" evidence="7">
    <location>
        <begin position="1"/>
        <end position="50"/>
    </location>
</feature>
<sequence>MPSRNSINRPKLTVNLNRKNTSIGKRRDQREKAGLLQPARSSADSKSGKVKSVPIELYFEGASDDYARSKGITTKTLSKKRAKKIERNLKYAQQRKLLTDATAQVEEGMDIDIDAKKKQKEEEKKTALGRVKDALWNAIGDATNAGLVLENGQGTTLGGPFFP</sequence>
<comment type="subcellular location">
    <subcellularLocation>
        <location evidence="2">Cytoplasm</location>
    </subcellularLocation>
    <subcellularLocation>
        <location evidence="1">Nucleus</location>
    </subcellularLocation>
</comment>
<reference evidence="8 9" key="1">
    <citation type="submission" date="2024-05" db="EMBL/GenBank/DDBJ databases">
        <title>Long read based assembly of the Candida bracarensis genome reveals expanded adhesin content.</title>
        <authorList>
            <person name="Marcet-Houben M."/>
            <person name="Ksiezopolska E."/>
            <person name="Gabaldon T."/>
        </authorList>
    </citation>
    <scope>NUCLEOTIDE SEQUENCE [LARGE SCALE GENOMIC DNA]</scope>
    <source>
        <strain evidence="8 9">CBM6</strain>
    </source>
</reference>
<evidence type="ECO:0000256" key="1">
    <source>
        <dbReference type="ARBA" id="ARBA00004123"/>
    </source>
</evidence>
<evidence type="ECO:0000313" key="9">
    <source>
        <dbReference type="Proteomes" id="UP001623330"/>
    </source>
</evidence>
<evidence type="ECO:0000256" key="7">
    <source>
        <dbReference type="SAM" id="MobiDB-lite"/>
    </source>
</evidence>
<dbReference type="Pfam" id="PF09135">
    <property type="entry name" value="Alb1"/>
    <property type="match status" value="1"/>
</dbReference>
<keyword evidence="3" id="KW-0813">Transport</keyword>
<evidence type="ECO:0000256" key="2">
    <source>
        <dbReference type="ARBA" id="ARBA00004496"/>
    </source>
</evidence>
<proteinExistence type="predicted"/>
<evidence type="ECO:0000313" key="8">
    <source>
        <dbReference type="EMBL" id="KAL3230738.1"/>
    </source>
</evidence>
<evidence type="ECO:0000256" key="5">
    <source>
        <dbReference type="ARBA" id="ARBA00022517"/>
    </source>
</evidence>
<protein>
    <submittedName>
        <fullName evidence="8">Ribosome biogenesis protein ALB1</fullName>
    </submittedName>
</protein>
<evidence type="ECO:0000256" key="3">
    <source>
        <dbReference type="ARBA" id="ARBA00022448"/>
    </source>
</evidence>
<name>A0ABR4NRA1_9SACH</name>
<dbReference type="EMBL" id="JBEVYD010000009">
    <property type="protein sequence ID" value="KAL3230738.1"/>
    <property type="molecule type" value="Genomic_DNA"/>
</dbReference>
<gene>
    <name evidence="8" type="ORF">RNJ44_01187</name>
</gene>
<keyword evidence="6" id="KW-0539">Nucleus</keyword>
<keyword evidence="5" id="KW-0690">Ribosome biogenesis</keyword>
<evidence type="ECO:0000256" key="4">
    <source>
        <dbReference type="ARBA" id="ARBA00022490"/>
    </source>
</evidence>
<dbReference type="Proteomes" id="UP001623330">
    <property type="component" value="Unassembled WGS sequence"/>
</dbReference>
<evidence type="ECO:0000256" key="6">
    <source>
        <dbReference type="ARBA" id="ARBA00023242"/>
    </source>
</evidence>
<keyword evidence="4" id="KW-0963">Cytoplasm</keyword>
<organism evidence="8 9">
    <name type="scientific">Nakaseomyces bracarensis</name>
    <dbReference type="NCBI Taxonomy" id="273131"/>
    <lineage>
        <taxon>Eukaryota</taxon>
        <taxon>Fungi</taxon>
        <taxon>Dikarya</taxon>
        <taxon>Ascomycota</taxon>
        <taxon>Saccharomycotina</taxon>
        <taxon>Saccharomycetes</taxon>
        <taxon>Saccharomycetales</taxon>
        <taxon>Saccharomycetaceae</taxon>
        <taxon>Nakaseomyces</taxon>
    </lineage>
</organism>